<name>A0A4C1WAL4_EUMVA</name>
<gene>
    <name evidence="1" type="ORF">EVAR_85696_1</name>
</gene>
<dbReference type="EMBL" id="BGZK01000516">
    <property type="protein sequence ID" value="GBP48081.1"/>
    <property type="molecule type" value="Genomic_DNA"/>
</dbReference>
<sequence>MGARRPDVAVVGGGLTRMLHHCAHSKKIVLLREYRTLSCVRAAGTKFKSTTRSSNAVTLPRRYLLRISDAEYERGRLPGTRPLPCVWAQTHLEEEERT</sequence>
<organism evidence="1 2">
    <name type="scientific">Eumeta variegata</name>
    <name type="common">Bagworm moth</name>
    <name type="synonym">Eumeta japonica</name>
    <dbReference type="NCBI Taxonomy" id="151549"/>
    <lineage>
        <taxon>Eukaryota</taxon>
        <taxon>Metazoa</taxon>
        <taxon>Ecdysozoa</taxon>
        <taxon>Arthropoda</taxon>
        <taxon>Hexapoda</taxon>
        <taxon>Insecta</taxon>
        <taxon>Pterygota</taxon>
        <taxon>Neoptera</taxon>
        <taxon>Endopterygota</taxon>
        <taxon>Lepidoptera</taxon>
        <taxon>Glossata</taxon>
        <taxon>Ditrysia</taxon>
        <taxon>Tineoidea</taxon>
        <taxon>Psychidae</taxon>
        <taxon>Oiketicinae</taxon>
        <taxon>Eumeta</taxon>
    </lineage>
</organism>
<dbReference type="AlphaFoldDB" id="A0A4C1WAL4"/>
<protein>
    <submittedName>
        <fullName evidence="1">Uncharacterized protein</fullName>
    </submittedName>
</protein>
<comment type="caution">
    <text evidence="1">The sequence shown here is derived from an EMBL/GenBank/DDBJ whole genome shotgun (WGS) entry which is preliminary data.</text>
</comment>
<evidence type="ECO:0000313" key="2">
    <source>
        <dbReference type="Proteomes" id="UP000299102"/>
    </source>
</evidence>
<reference evidence="1 2" key="1">
    <citation type="journal article" date="2019" name="Commun. Biol.">
        <title>The bagworm genome reveals a unique fibroin gene that provides high tensile strength.</title>
        <authorList>
            <person name="Kono N."/>
            <person name="Nakamura H."/>
            <person name="Ohtoshi R."/>
            <person name="Tomita M."/>
            <person name="Numata K."/>
            <person name="Arakawa K."/>
        </authorList>
    </citation>
    <scope>NUCLEOTIDE SEQUENCE [LARGE SCALE GENOMIC DNA]</scope>
</reference>
<evidence type="ECO:0000313" key="1">
    <source>
        <dbReference type="EMBL" id="GBP48081.1"/>
    </source>
</evidence>
<accession>A0A4C1WAL4</accession>
<proteinExistence type="predicted"/>
<keyword evidence="2" id="KW-1185">Reference proteome</keyword>
<dbReference type="Proteomes" id="UP000299102">
    <property type="component" value="Unassembled WGS sequence"/>
</dbReference>